<keyword evidence="1" id="KW-0472">Membrane</keyword>
<evidence type="ECO:0000313" key="3">
    <source>
        <dbReference type="Proteomes" id="UP000265520"/>
    </source>
</evidence>
<keyword evidence="1" id="KW-0812">Transmembrane</keyword>
<protein>
    <submittedName>
        <fullName evidence="2">Uncharacterized protein</fullName>
    </submittedName>
</protein>
<name>A0A392TU40_9FABA</name>
<dbReference type="Proteomes" id="UP000265520">
    <property type="component" value="Unassembled WGS sequence"/>
</dbReference>
<keyword evidence="1" id="KW-1133">Transmembrane helix</keyword>
<comment type="caution">
    <text evidence="2">The sequence shown here is derived from an EMBL/GenBank/DDBJ whole genome shotgun (WGS) entry which is preliminary data.</text>
</comment>
<evidence type="ECO:0000256" key="1">
    <source>
        <dbReference type="SAM" id="Phobius"/>
    </source>
</evidence>
<sequence>MMQFPNKLPQILLKDVVDGSLSAHSPLLEKICWCSLVTFLYWLFSSTYFSIIIFSFLATLKPSGKEEADS</sequence>
<reference evidence="2 3" key="1">
    <citation type="journal article" date="2018" name="Front. Plant Sci.">
        <title>Red Clover (Trifolium pratense) and Zigzag Clover (T. medium) - A Picture of Genomic Similarities and Differences.</title>
        <authorList>
            <person name="Dluhosova J."/>
            <person name="Istvanek J."/>
            <person name="Nedelnik J."/>
            <person name="Repkova J."/>
        </authorList>
    </citation>
    <scope>NUCLEOTIDE SEQUENCE [LARGE SCALE GENOMIC DNA]</scope>
    <source>
        <strain evidence="3">cv. 10/8</strain>
        <tissue evidence="2">Leaf</tissue>
    </source>
</reference>
<dbReference type="AlphaFoldDB" id="A0A392TU40"/>
<feature type="transmembrane region" description="Helical" evidence="1">
    <location>
        <begin position="39"/>
        <end position="60"/>
    </location>
</feature>
<feature type="non-terminal residue" evidence="2">
    <location>
        <position position="70"/>
    </location>
</feature>
<accession>A0A392TU40</accession>
<dbReference type="EMBL" id="LXQA010655765">
    <property type="protein sequence ID" value="MCI64428.1"/>
    <property type="molecule type" value="Genomic_DNA"/>
</dbReference>
<keyword evidence="3" id="KW-1185">Reference proteome</keyword>
<organism evidence="2 3">
    <name type="scientific">Trifolium medium</name>
    <dbReference type="NCBI Taxonomy" id="97028"/>
    <lineage>
        <taxon>Eukaryota</taxon>
        <taxon>Viridiplantae</taxon>
        <taxon>Streptophyta</taxon>
        <taxon>Embryophyta</taxon>
        <taxon>Tracheophyta</taxon>
        <taxon>Spermatophyta</taxon>
        <taxon>Magnoliopsida</taxon>
        <taxon>eudicotyledons</taxon>
        <taxon>Gunneridae</taxon>
        <taxon>Pentapetalae</taxon>
        <taxon>rosids</taxon>
        <taxon>fabids</taxon>
        <taxon>Fabales</taxon>
        <taxon>Fabaceae</taxon>
        <taxon>Papilionoideae</taxon>
        <taxon>50 kb inversion clade</taxon>
        <taxon>NPAAA clade</taxon>
        <taxon>Hologalegina</taxon>
        <taxon>IRL clade</taxon>
        <taxon>Trifolieae</taxon>
        <taxon>Trifolium</taxon>
    </lineage>
</organism>
<evidence type="ECO:0000313" key="2">
    <source>
        <dbReference type="EMBL" id="MCI64428.1"/>
    </source>
</evidence>
<proteinExistence type="predicted"/>